<dbReference type="RefSeq" id="XP_018476171.1">
    <property type="nucleotide sequence ID" value="XM_018620669.2"/>
</dbReference>
<dbReference type="PANTHER" id="PTHR10795">
    <property type="entry name" value="PROPROTEIN CONVERTASE SUBTILISIN/KEXIN"/>
    <property type="match status" value="1"/>
</dbReference>
<evidence type="ECO:0000313" key="13">
    <source>
        <dbReference type="RefSeq" id="XP_018476171.1"/>
    </source>
</evidence>
<proteinExistence type="inferred from homology"/>
<dbReference type="InterPro" id="IPR036852">
    <property type="entry name" value="Peptidase_S8/S53_dom_sf"/>
</dbReference>
<evidence type="ECO:0000256" key="1">
    <source>
        <dbReference type="ARBA" id="ARBA00011073"/>
    </source>
</evidence>
<dbReference type="Gene3D" id="3.40.50.200">
    <property type="entry name" value="Peptidase S8/S53 domain"/>
    <property type="match status" value="1"/>
</dbReference>
<evidence type="ECO:0000259" key="9">
    <source>
        <dbReference type="Pfam" id="PF00082"/>
    </source>
</evidence>
<evidence type="ECO:0000259" key="11">
    <source>
        <dbReference type="Pfam" id="PF17766"/>
    </source>
</evidence>
<dbReference type="InterPro" id="IPR015500">
    <property type="entry name" value="Peptidase_S8_subtilisin-rel"/>
</dbReference>
<feature type="active site" description="Charge relay system" evidence="6 7">
    <location>
        <position position="136"/>
    </location>
</feature>
<dbReference type="InterPro" id="IPR023828">
    <property type="entry name" value="Peptidase_S8_Ser-AS"/>
</dbReference>
<dbReference type="Gene3D" id="2.60.40.2310">
    <property type="match status" value="1"/>
</dbReference>
<dbReference type="PRINTS" id="PR00723">
    <property type="entry name" value="SUBTILISIN"/>
</dbReference>
<dbReference type="GO" id="GO:0004252">
    <property type="term" value="F:serine-type endopeptidase activity"/>
    <property type="evidence" value="ECO:0007669"/>
    <property type="project" value="UniProtKB-UniRule"/>
</dbReference>
<evidence type="ECO:0000256" key="6">
    <source>
        <dbReference type="PIRSR" id="PIRSR615500-1"/>
    </source>
</evidence>
<dbReference type="PROSITE" id="PS51892">
    <property type="entry name" value="SUBTILASE"/>
    <property type="match status" value="1"/>
</dbReference>
<reference evidence="13" key="2">
    <citation type="submission" date="2025-08" db="UniProtKB">
        <authorList>
            <consortium name="RefSeq"/>
        </authorList>
    </citation>
    <scope>IDENTIFICATION</scope>
    <source>
        <tissue evidence="13">Leaf</tissue>
    </source>
</reference>
<dbReference type="KEGG" id="rsz:108847425"/>
<feature type="domain" description="Peptidase S8/S53" evidence="9">
    <location>
        <begin position="129"/>
        <end position="591"/>
    </location>
</feature>
<dbReference type="AlphaFoldDB" id="A0A6J0MWY7"/>
<evidence type="ECO:0000259" key="10">
    <source>
        <dbReference type="Pfam" id="PF05922"/>
    </source>
</evidence>
<name>A0A6J0MWY7_RAPSA</name>
<comment type="similarity">
    <text evidence="1 7">Belongs to the peptidase S8 family.</text>
</comment>
<dbReference type="PROSITE" id="PS00138">
    <property type="entry name" value="SUBTILASE_SER"/>
    <property type="match status" value="1"/>
</dbReference>
<keyword evidence="12" id="KW-1185">Reference proteome</keyword>
<dbReference type="Proteomes" id="UP000504610">
    <property type="component" value="Chromosome 3"/>
</dbReference>
<dbReference type="GO" id="GO:0006508">
    <property type="term" value="P:proteolysis"/>
    <property type="evidence" value="ECO:0007669"/>
    <property type="project" value="UniProtKB-KW"/>
</dbReference>
<dbReference type="Gene3D" id="3.30.70.80">
    <property type="entry name" value="Peptidase S8 propeptide/proteinase inhibitor I9"/>
    <property type="match status" value="1"/>
</dbReference>
<feature type="active site" description="Charge relay system" evidence="6 7">
    <location>
        <position position="543"/>
    </location>
</feature>
<dbReference type="InterPro" id="IPR041469">
    <property type="entry name" value="Subtilisin-like_FN3"/>
</dbReference>
<dbReference type="InterPro" id="IPR000209">
    <property type="entry name" value="Peptidase_S8/S53_dom"/>
</dbReference>
<feature type="domain" description="Subtilisin-like protease fibronectin type-III" evidence="11">
    <location>
        <begin position="647"/>
        <end position="757"/>
    </location>
</feature>
<evidence type="ECO:0000313" key="12">
    <source>
        <dbReference type="Proteomes" id="UP000504610"/>
    </source>
</evidence>
<evidence type="ECO:0000256" key="5">
    <source>
        <dbReference type="ARBA" id="ARBA00022825"/>
    </source>
</evidence>
<accession>A0A6J0MWY7</accession>
<dbReference type="PROSITE" id="PS00137">
    <property type="entry name" value="SUBTILASE_HIS"/>
    <property type="match status" value="1"/>
</dbReference>
<protein>
    <submittedName>
        <fullName evidence="13">Subtilisin-like protease SBT4.1</fullName>
    </submittedName>
</protein>
<dbReference type="Pfam" id="PF05922">
    <property type="entry name" value="Inhibitor_I9"/>
    <property type="match status" value="1"/>
</dbReference>
<keyword evidence="2 7" id="KW-0645">Protease</keyword>
<dbReference type="GeneID" id="108847425"/>
<evidence type="ECO:0000256" key="8">
    <source>
        <dbReference type="SAM" id="SignalP"/>
    </source>
</evidence>
<feature type="chain" id="PRO_5026954793" evidence="8">
    <location>
        <begin position="24"/>
        <end position="773"/>
    </location>
</feature>
<feature type="signal peptide" evidence="8">
    <location>
        <begin position="1"/>
        <end position="23"/>
    </location>
</feature>
<evidence type="ECO:0000256" key="2">
    <source>
        <dbReference type="ARBA" id="ARBA00022670"/>
    </source>
</evidence>
<dbReference type="SUPFAM" id="SSF52743">
    <property type="entry name" value="Subtilisin-like"/>
    <property type="match status" value="1"/>
</dbReference>
<evidence type="ECO:0000256" key="7">
    <source>
        <dbReference type="PROSITE-ProRule" id="PRU01240"/>
    </source>
</evidence>
<reference evidence="12" key="1">
    <citation type="journal article" date="2019" name="Database">
        <title>The radish genome database (RadishGD): an integrated information resource for radish genomics.</title>
        <authorList>
            <person name="Yu H.J."/>
            <person name="Baek S."/>
            <person name="Lee Y.J."/>
            <person name="Cho A."/>
            <person name="Mun J.H."/>
        </authorList>
    </citation>
    <scope>NUCLEOTIDE SEQUENCE [LARGE SCALE GENOMIC DNA]</scope>
    <source>
        <strain evidence="12">cv. WK10039</strain>
    </source>
</reference>
<feature type="active site" description="Charge relay system" evidence="6 7">
    <location>
        <position position="196"/>
    </location>
</feature>
<dbReference type="OrthoDB" id="4803627at2759"/>
<sequence length="773" mass="86798">MAIALHAFFLQLILFFFASLAEANNPRKIYLVQMKVGGHRYGSSSGHKELLGEVLDDNSTVANALIYSYSESFTGFSASLTQNERQKLKRRREVLQVSRSRNLKLHTTRSWDFMNLTLAAKRNPLAESDLVVAVIDSGIWPYSELFSSDSPPPLAWQNKCENITCNNKIVGARSYYLEKEHYNVTEEKSVIDVTGHGTHVASIVAGKEIEKASYFGLAEGTMRGGVPNAKIAVYKTCWKILKEGKEVSYCPEHKALEAIEDAIKDKVDIISYSQGLPKPIPIHKDCVSWAFLRALEKGILTSTVAGNSGMNPYAIINGAPWVMTVAASLKDRFFMTELELEEEDDSIFVYNTINTFQTQDSFYPLLDETSPDESTRKRALVAESKDSAITLNHRNGTTKDVFFNFSQTILDKAIEERVQGAVVWGNFSENYALGKLQFPIASIFLDKEKGSDLREDLAKPESKHSVKIHKTVEIPPEEGLEPTVADMSSRGPNCDRFLENILKPDLAAPGVDIIAGWPENVNLLPTGTNDYRHLRFNILSGTSMACPHATGLALYLKSFYPSWSPSAIKSALMTTSTEMAQSGNEFDYGVGRLNATKVLDPGLIYETRHQDYIDYMCKQGYNTQMLRSHVGSHEIDCSGTKLDLSADLNYPTRTARVDINTKFTKVFYRTVTNVGAPNSTYLGEIKFQDEKNFEAEITVEPKRLHFDKLGDTRIFTVNVTGESKPNMYYKKSFMTYNTWLTWTEMDGSRQVRSPIVIYSITKSSHACRKFHKN</sequence>
<organism evidence="12 13">
    <name type="scientific">Raphanus sativus</name>
    <name type="common">Radish</name>
    <name type="synonym">Raphanus raphanistrum var. sativus</name>
    <dbReference type="NCBI Taxonomy" id="3726"/>
    <lineage>
        <taxon>Eukaryota</taxon>
        <taxon>Viridiplantae</taxon>
        <taxon>Streptophyta</taxon>
        <taxon>Embryophyta</taxon>
        <taxon>Tracheophyta</taxon>
        <taxon>Spermatophyta</taxon>
        <taxon>Magnoliopsida</taxon>
        <taxon>eudicotyledons</taxon>
        <taxon>Gunneridae</taxon>
        <taxon>Pentapetalae</taxon>
        <taxon>rosids</taxon>
        <taxon>malvids</taxon>
        <taxon>Brassicales</taxon>
        <taxon>Brassicaceae</taxon>
        <taxon>Brassiceae</taxon>
        <taxon>Raphanus</taxon>
    </lineage>
</organism>
<dbReference type="InterPro" id="IPR010259">
    <property type="entry name" value="S8pro/Inhibitor_I9"/>
</dbReference>
<keyword evidence="5 7" id="KW-0720">Serine protease</keyword>
<dbReference type="Pfam" id="PF00082">
    <property type="entry name" value="Peptidase_S8"/>
    <property type="match status" value="1"/>
</dbReference>
<evidence type="ECO:0000256" key="3">
    <source>
        <dbReference type="ARBA" id="ARBA00022729"/>
    </source>
</evidence>
<keyword evidence="4 7" id="KW-0378">Hydrolase</keyword>
<gene>
    <name evidence="13" type="primary">LOC108847425</name>
</gene>
<dbReference type="InterPro" id="IPR022398">
    <property type="entry name" value="Peptidase_S8_His-AS"/>
</dbReference>
<dbReference type="Gene3D" id="3.50.30.30">
    <property type="match status" value="1"/>
</dbReference>
<keyword evidence="3 8" id="KW-0732">Signal</keyword>
<evidence type="ECO:0000256" key="4">
    <source>
        <dbReference type="ARBA" id="ARBA00022801"/>
    </source>
</evidence>
<feature type="domain" description="Inhibitor I9" evidence="10">
    <location>
        <begin position="30"/>
        <end position="106"/>
    </location>
</feature>
<dbReference type="Pfam" id="PF17766">
    <property type="entry name" value="fn3_6"/>
    <property type="match status" value="1"/>
</dbReference>
<dbReference type="InterPro" id="IPR045051">
    <property type="entry name" value="SBT"/>
</dbReference>
<dbReference type="InterPro" id="IPR037045">
    <property type="entry name" value="S8pro/Inhibitor_I9_sf"/>
</dbReference>